<dbReference type="KEGG" id="cbi:CLJ_B0544"/>
<keyword evidence="1" id="KW-0472">Membrane</keyword>
<feature type="transmembrane region" description="Helical" evidence="1">
    <location>
        <begin position="12"/>
        <end position="34"/>
    </location>
</feature>
<reference evidence="3" key="2">
    <citation type="submission" date="2008-05" db="EMBL/GenBank/DDBJ databases">
        <title>Genome sequence of Clostridium botulinum Ba4 strain 657.</title>
        <authorList>
            <person name="Shrivastava S."/>
            <person name="Brown J.L."/>
            <person name="Bruce D."/>
            <person name="Detter C."/>
            <person name="Munk C."/>
            <person name="Smith L.A."/>
            <person name="Smith T.J."/>
            <person name="Sutton G."/>
            <person name="Brettin T.S."/>
        </authorList>
    </citation>
    <scope>NUCLEOTIDE SEQUENCE [LARGE SCALE GENOMIC DNA]</scope>
    <source>
        <strain evidence="3">657 / Type Ba4</strain>
    </source>
</reference>
<feature type="transmembrane region" description="Helical" evidence="1">
    <location>
        <begin position="46"/>
        <end position="64"/>
    </location>
</feature>
<dbReference type="Proteomes" id="UP000002333">
    <property type="component" value="Chromosome"/>
</dbReference>
<dbReference type="AlphaFoldDB" id="A0A3F3A2S8"/>
<sequence length="153" mass="17197">MKETFSIKFIKVLLILTIFFCGVMLFHYSIAGLFAPGQPYGNISDILVALIIIVIYLIISWNLLKIVYSIDSTPFTLKNVKSFKIIGYLMMLLSIIDGIVNFKEKSNLQIMSIGYGSLKGSCIFYLILGLLSLVLAEIFKKAVKIKDENDLTI</sequence>
<proteinExistence type="predicted"/>
<evidence type="ECO:0000313" key="2">
    <source>
        <dbReference type="EMBL" id="ACQ53693.1"/>
    </source>
</evidence>
<accession>A0A3F3A2S8</accession>
<keyword evidence="1" id="KW-1133">Transmembrane helix</keyword>
<dbReference type="InterPro" id="IPR021354">
    <property type="entry name" value="DUF2975"/>
</dbReference>
<dbReference type="EMBL" id="CP001083">
    <property type="protein sequence ID" value="ACQ53693.1"/>
    <property type="molecule type" value="Genomic_DNA"/>
</dbReference>
<evidence type="ECO:0000256" key="1">
    <source>
        <dbReference type="SAM" id="Phobius"/>
    </source>
</evidence>
<evidence type="ECO:0000313" key="3">
    <source>
        <dbReference type="Proteomes" id="UP000002333"/>
    </source>
</evidence>
<keyword evidence="1" id="KW-0812">Transmembrane</keyword>
<name>A0A3F3A2S8_CLOB6</name>
<feature type="transmembrane region" description="Helical" evidence="1">
    <location>
        <begin position="122"/>
        <end position="139"/>
    </location>
</feature>
<organism evidence="2 3">
    <name type="scientific">Clostridium botulinum (strain 657 / Type Ba4)</name>
    <dbReference type="NCBI Taxonomy" id="515621"/>
    <lineage>
        <taxon>Bacteria</taxon>
        <taxon>Bacillati</taxon>
        <taxon>Bacillota</taxon>
        <taxon>Clostridia</taxon>
        <taxon>Eubacteriales</taxon>
        <taxon>Clostridiaceae</taxon>
        <taxon>Clostridium</taxon>
    </lineage>
</organism>
<protein>
    <submittedName>
        <fullName evidence="2">Membrane protein</fullName>
    </submittedName>
</protein>
<gene>
    <name evidence="2" type="ordered locus">CLJ_B0544</name>
</gene>
<dbReference type="RefSeq" id="WP_003359684.1">
    <property type="nucleotide sequence ID" value="NC_012658.1"/>
</dbReference>
<dbReference type="Pfam" id="PF11188">
    <property type="entry name" value="DUF2975"/>
    <property type="match status" value="1"/>
</dbReference>
<reference evidence="2 3" key="1">
    <citation type="journal article" date="2007" name="PLoS ONE">
        <title>Analysis of the neurotoxin complex genes in Clostridium botulinum A1-A4 and B1 strains: BoNT/A3, /Ba4 and /B1 clusters are located within plasmids.</title>
        <authorList>
            <person name="Smith T.J."/>
            <person name="Hill K.K."/>
            <person name="Foley B.T."/>
            <person name="Detter J.C."/>
            <person name="Munk A.C."/>
            <person name="Bruce D.C."/>
            <person name="Doggett N.A."/>
            <person name="Smith L.A."/>
            <person name="Marks J.D."/>
            <person name="Xie G."/>
            <person name="Brettin T.S."/>
        </authorList>
    </citation>
    <scope>NUCLEOTIDE SEQUENCE [LARGE SCALE GENOMIC DNA]</scope>
    <source>
        <strain evidence="3">657 / Type Ba4</strain>
    </source>
</reference>
<feature type="transmembrane region" description="Helical" evidence="1">
    <location>
        <begin position="85"/>
        <end position="102"/>
    </location>
</feature>